<reference evidence="2 3" key="1">
    <citation type="submission" date="2015-01" db="EMBL/GenBank/DDBJ databases">
        <title>Evolution of Trichinella species and genotypes.</title>
        <authorList>
            <person name="Korhonen P.K."/>
            <person name="Edoardo P."/>
            <person name="Giuseppe L.R."/>
            <person name="Gasser R.B."/>
        </authorList>
    </citation>
    <scope>NUCLEOTIDE SEQUENCE [LARGE SCALE GENOMIC DNA]</scope>
    <source>
        <strain evidence="2">ISS588</strain>
    </source>
</reference>
<accession>A0A0V1HBH3</accession>
<dbReference type="EMBL" id="JYDS01000413">
    <property type="protein sequence ID" value="KRZ07583.1"/>
    <property type="molecule type" value="Genomic_DNA"/>
</dbReference>
<dbReference type="Pfam" id="PF13843">
    <property type="entry name" value="DDE_Tnp_1_7"/>
    <property type="match status" value="1"/>
</dbReference>
<dbReference type="PANTHER" id="PTHR46599">
    <property type="entry name" value="PIGGYBAC TRANSPOSABLE ELEMENT-DERIVED PROTEIN 4"/>
    <property type="match status" value="1"/>
</dbReference>
<dbReference type="InterPro" id="IPR029526">
    <property type="entry name" value="PGBD"/>
</dbReference>
<evidence type="ECO:0000313" key="3">
    <source>
        <dbReference type="Proteomes" id="UP000054805"/>
    </source>
</evidence>
<sequence>MLSAERKIRNQPNLKSFFKAPGTVDCEGGLKASYTISLNIGKKAQSYIPLKDSEPVLKCIPLSAKAVQRRIDEMASDVKKMLVSELQHSKFFIQLDESAFGCSNILMTYVMQKVRQTAKETGKVRHKVLGSLLLKVKLRMEYANLHWQVVKWNSREEPRHANGSRHDKVKGLKGHNVTCDKTEKKNLTLVGAIKKQARATMGTAAPTRQKTELFSICLFRRLHHHITMHNDNQVSDGKGSKPDIILHYNNTKGGVDNLDKMASTYSCQRMTARWPLVIFYNIIDVSAYNAYVLWTVKHPAWNV</sequence>
<feature type="domain" description="PiggyBac transposable element-derived protein" evidence="1">
    <location>
        <begin position="231"/>
        <end position="291"/>
    </location>
</feature>
<proteinExistence type="predicted"/>
<evidence type="ECO:0000313" key="2">
    <source>
        <dbReference type="EMBL" id="KRZ07583.1"/>
    </source>
</evidence>
<dbReference type="AlphaFoldDB" id="A0A0V1HBH3"/>
<organism evidence="2 3">
    <name type="scientific">Trichinella pseudospiralis</name>
    <name type="common">Parasitic roundworm</name>
    <dbReference type="NCBI Taxonomy" id="6337"/>
    <lineage>
        <taxon>Eukaryota</taxon>
        <taxon>Metazoa</taxon>
        <taxon>Ecdysozoa</taxon>
        <taxon>Nematoda</taxon>
        <taxon>Enoplea</taxon>
        <taxon>Dorylaimia</taxon>
        <taxon>Trichinellida</taxon>
        <taxon>Trichinellidae</taxon>
        <taxon>Trichinella</taxon>
    </lineage>
</organism>
<protein>
    <recommendedName>
        <fullName evidence="1">PiggyBac transposable element-derived protein domain-containing protein</fullName>
    </recommendedName>
</protein>
<gene>
    <name evidence="2" type="ORF">T4B_8868</name>
</gene>
<dbReference type="PANTHER" id="PTHR46599:SF6">
    <property type="entry name" value="DUAL SPECIFICITY PHOSPHATASE 26"/>
    <property type="match status" value="1"/>
</dbReference>
<comment type="caution">
    <text evidence="2">The sequence shown here is derived from an EMBL/GenBank/DDBJ whole genome shotgun (WGS) entry which is preliminary data.</text>
</comment>
<name>A0A0V1HBH3_TRIPS</name>
<dbReference type="Proteomes" id="UP000054805">
    <property type="component" value="Unassembled WGS sequence"/>
</dbReference>
<evidence type="ECO:0000259" key="1">
    <source>
        <dbReference type="Pfam" id="PF13843"/>
    </source>
</evidence>
<keyword evidence="3" id="KW-1185">Reference proteome</keyword>